<dbReference type="PANTHER" id="PTHR12304:SF4">
    <property type="entry name" value="URIDINE NUCLEOSIDASE"/>
    <property type="match status" value="1"/>
</dbReference>
<keyword evidence="2 4" id="KW-0326">Glycosidase</keyword>
<evidence type="ECO:0000256" key="1">
    <source>
        <dbReference type="ARBA" id="ARBA00022801"/>
    </source>
</evidence>
<dbReference type="InterPro" id="IPR023186">
    <property type="entry name" value="IUNH"/>
</dbReference>
<evidence type="ECO:0000313" key="5">
    <source>
        <dbReference type="Proteomes" id="UP000469440"/>
    </source>
</evidence>
<dbReference type="RefSeq" id="WP_156990270.1">
    <property type="nucleotide sequence ID" value="NZ_VWXL01000052.1"/>
</dbReference>
<dbReference type="EC" id="3.2.-.-" evidence="4"/>
<dbReference type="Proteomes" id="UP000469440">
    <property type="component" value="Unassembled WGS sequence"/>
</dbReference>
<sequence length="329" mass="36295">MEKKKIILDCDPGIDDALALMLALSSPELSICGITTVSGNVPSDLGACNALRTLNFMNRLDIPVYCGAEKPLVRDYVSAQDTHGADGLGEIGIPLVQDVPWHSAAVDFILDTLRTTTALTIVAIGPLTNIALALRRDKKAFQNLSQLVSMGGNFRSYGNCSPVAEYNYWCDPDAASEVFENLGRPIHMVGLDVTRKIVLTPNLLEYMHVLDRHTAEFIQKITRFYFDFHWKQEGIIGCVINDPLAVAYAVNPDLCHGFDAYTDIETKGICIGQSVVDSMNFWHKKPNSHVLTQTDPLAFMTMFLSRIFQKEPGQIQPLLSKIMTGGTIS</sequence>
<comment type="caution">
    <text evidence="4">The sequence shown here is derived from an EMBL/GenBank/DDBJ whole genome shotgun (WGS) entry which is preliminary data.</text>
</comment>
<dbReference type="Gene3D" id="3.90.245.10">
    <property type="entry name" value="Ribonucleoside hydrolase-like"/>
    <property type="match status" value="1"/>
</dbReference>
<evidence type="ECO:0000259" key="3">
    <source>
        <dbReference type="Pfam" id="PF01156"/>
    </source>
</evidence>
<evidence type="ECO:0000256" key="2">
    <source>
        <dbReference type="ARBA" id="ARBA00023295"/>
    </source>
</evidence>
<dbReference type="AlphaFoldDB" id="A0A6N8HYB2"/>
<dbReference type="GO" id="GO:0008477">
    <property type="term" value="F:purine nucleosidase activity"/>
    <property type="evidence" value="ECO:0007669"/>
    <property type="project" value="TreeGrafter"/>
</dbReference>
<protein>
    <submittedName>
        <fullName evidence="4">Pyrimidine-specific ribonucleoside hydrolase RihA</fullName>
        <ecNumber evidence="4">3.2.-.-</ecNumber>
    </submittedName>
</protein>
<feature type="domain" description="Inosine/uridine-preferring nucleoside hydrolase" evidence="3">
    <location>
        <begin position="6"/>
        <end position="300"/>
    </location>
</feature>
<dbReference type="GO" id="GO:0006152">
    <property type="term" value="P:purine nucleoside catabolic process"/>
    <property type="evidence" value="ECO:0007669"/>
    <property type="project" value="TreeGrafter"/>
</dbReference>
<reference evidence="4 5" key="1">
    <citation type="submission" date="2019-09" db="EMBL/GenBank/DDBJ databases">
        <title>Genome sequence of Clostridium sp. EA1.</title>
        <authorList>
            <person name="Poehlein A."/>
            <person name="Bengelsdorf F.R."/>
            <person name="Daniel R."/>
        </authorList>
    </citation>
    <scope>NUCLEOTIDE SEQUENCE [LARGE SCALE GENOMIC DNA]</scope>
    <source>
        <strain evidence="4 5">EA1</strain>
    </source>
</reference>
<organism evidence="4 5">
    <name type="scientific">Caproicibacter fermentans</name>
    <dbReference type="NCBI Taxonomy" id="2576756"/>
    <lineage>
        <taxon>Bacteria</taxon>
        <taxon>Bacillati</taxon>
        <taxon>Bacillota</taxon>
        <taxon>Clostridia</taxon>
        <taxon>Eubacteriales</taxon>
        <taxon>Acutalibacteraceae</taxon>
        <taxon>Caproicibacter</taxon>
    </lineage>
</organism>
<dbReference type="CDD" id="cd02653">
    <property type="entry name" value="nuc_hydro_3"/>
    <property type="match status" value="1"/>
</dbReference>
<accession>A0A6N8HYB2</accession>
<dbReference type="InterPro" id="IPR036452">
    <property type="entry name" value="Ribo_hydro-like"/>
</dbReference>
<keyword evidence="5" id="KW-1185">Reference proteome</keyword>
<name>A0A6N8HYB2_9FIRM</name>
<evidence type="ECO:0000313" key="4">
    <source>
        <dbReference type="EMBL" id="MVB10844.1"/>
    </source>
</evidence>
<keyword evidence="1 4" id="KW-0378">Hydrolase</keyword>
<proteinExistence type="predicted"/>
<dbReference type="InterPro" id="IPR001910">
    <property type="entry name" value="Inosine/uridine_hydrolase_dom"/>
</dbReference>
<dbReference type="EMBL" id="VWXL01000052">
    <property type="protein sequence ID" value="MVB10844.1"/>
    <property type="molecule type" value="Genomic_DNA"/>
</dbReference>
<dbReference type="Pfam" id="PF01156">
    <property type="entry name" value="IU_nuc_hydro"/>
    <property type="match status" value="1"/>
</dbReference>
<gene>
    <name evidence="4" type="primary">rihA</name>
    <name evidence="4" type="ORF">CAFE_15420</name>
</gene>
<dbReference type="OrthoDB" id="9797882at2"/>
<dbReference type="SUPFAM" id="SSF53590">
    <property type="entry name" value="Nucleoside hydrolase"/>
    <property type="match status" value="1"/>
</dbReference>
<dbReference type="GO" id="GO:0005829">
    <property type="term" value="C:cytosol"/>
    <property type="evidence" value="ECO:0007669"/>
    <property type="project" value="TreeGrafter"/>
</dbReference>
<dbReference type="PANTHER" id="PTHR12304">
    <property type="entry name" value="INOSINE-URIDINE PREFERRING NUCLEOSIDE HYDROLASE"/>
    <property type="match status" value="1"/>
</dbReference>